<dbReference type="PANTHER" id="PTHR22960:SF0">
    <property type="entry name" value="MOLYBDENUM COFACTOR BIOSYNTHESIS PROTEIN 1"/>
    <property type="match status" value="1"/>
</dbReference>
<evidence type="ECO:0000256" key="6">
    <source>
        <dbReference type="ARBA" id="ARBA00023150"/>
    </source>
</evidence>
<dbReference type="InterPro" id="IPR007197">
    <property type="entry name" value="rSAM"/>
</dbReference>
<dbReference type="SFLD" id="SFLDG01386">
    <property type="entry name" value="main_SPASM_domain-containing"/>
    <property type="match status" value="1"/>
</dbReference>
<evidence type="ECO:0000256" key="1">
    <source>
        <dbReference type="ARBA" id="ARBA00001966"/>
    </source>
</evidence>
<proteinExistence type="predicted"/>
<dbReference type="PANTHER" id="PTHR22960">
    <property type="entry name" value="MOLYBDOPTERIN COFACTOR SYNTHESIS PROTEIN A"/>
    <property type="match status" value="1"/>
</dbReference>
<keyword evidence="5" id="KW-0411">Iron-sulfur</keyword>
<dbReference type="AlphaFoldDB" id="A0A1H6U860"/>
<evidence type="ECO:0000313" key="9">
    <source>
        <dbReference type="EMBL" id="SEI88553.1"/>
    </source>
</evidence>
<name>A0A1H6U860_9GAMM</name>
<gene>
    <name evidence="9" type="ORF">SAMN04244579_02333</name>
</gene>
<dbReference type="PROSITE" id="PS51918">
    <property type="entry name" value="RADICAL_SAM"/>
    <property type="match status" value="1"/>
</dbReference>
<keyword evidence="3" id="KW-0479">Metal-binding</keyword>
<dbReference type="InterPro" id="IPR058240">
    <property type="entry name" value="rSAM_sf"/>
</dbReference>
<protein>
    <submittedName>
        <fullName evidence="9">Radical SAM superfamily protein</fullName>
    </submittedName>
</protein>
<dbReference type="SUPFAM" id="SSF102114">
    <property type="entry name" value="Radical SAM enzymes"/>
    <property type="match status" value="1"/>
</dbReference>
<dbReference type="Proteomes" id="UP000199005">
    <property type="component" value="Unassembled WGS sequence"/>
</dbReference>
<reference evidence="9 10" key="1">
    <citation type="submission" date="2016-10" db="EMBL/GenBank/DDBJ databases">
        <authorList>
            <person name="de Groot N.N."/>
        </authorList>
    </citation>
    <scope>NUCLEOTIDE SEQUENCE [LARGE SCALE GENOMIC DNA]</scope>
    <source>
        <strain evidence="9 10">DSM 1041</strain>
    </source>
</reference>
<dbReference type="InterPro" id="IPR050105">
    <property type="entry name" value="MoCo_biosynth_MoaA/MoaC"/>
</dbReference>
<accession>A0A1H6U860</accession>
<dbReference type="SFLD" id="SFLDS00029">
    <property type="entry name" value="Radical_SAM"/>
    <property type="match status" value="1"/>
</dbReference>
<evidence type="ECO:0000256" key="3">
    <source>
        <dbReference type="ARBA" id="ARBA00022723"/>
    </source>
</evidence>
<dbReference type="GO" id="GO:0006777">
    <property type="term" value="P:Mo-molybdopterin cofactor biosynthetic process"/>
    <property type="evidence" value="ECO:0007669"/>
    <property type="project" value="UniProtKB-KW"/>
</dbReference>
<dbReference type="InterPro" id="IPR013785">
    <property type="entry name" value="Aldolase_TIM"/>
</dbReference>
<sequence length="350" mass="38267">MRSEPLLDDDGQGGIIDAQGRRLRNLRVSLTSACNYACVYCVADGKRLHADRKALSLSRLLLAVEYLKVANDLRTLRITGGEPLISPLFDGFMAELGRLGFADVSLTTNGQLLSRKLPVLLAAGVERINVSLDTLDAGALRRIARGGDLAGVLEGIERALAAGVRVKINMVPLRGHNHEQVLPMLDYCLARGMELRFIELMRMGHLARDPRTFQRQFFGMAEILATISERSGRHGTALRDTGAWLFRCHRQRECAVLQPVQPRAAELHGMAAWLPVFQSESLPGGCARAAPRRGAGAYSRALRASAGGQAGRALLWRCDEHEADRWLSRSPCRCRHRAASASPAALAYAS</sequence>
<comment type="cofactor">
    <cofactor evidence="1">
        <name>[4Fe-4S] cluster</name>
        <dbReference type="ChEBI" id="CHEBI:49883"/>
    </cofactor>
</comment>
<evidence type="ECO:0000259" key="8">
    <source>
        <dbReference type="PROSITE" id="PS51918"/>
    </source>
</evidence>
<dbReference type="GO" id="GO:0061799">
    <property type="term" value="F:cyclic pyranopterin monophosphate synthase activity"/>
    <property type="evidence" value="ECO:0007669"/>
    <property type="project" value="TreeGrafter"/>
</dbReference>
<evidence type="ECO:0000313" key="10">
    <source>
        <dbReference type="Proteomes" id="UP000199005"/>
    </source>
</evidence>
<dbReference type="SFLD" id="SFLDG01067">
    <property type="entry name" value="SPASM/twitch_domain_containing"/>
    <property type="match status" value="1"/>
</dbReference>
<keyword evidence="2" id="KW-0949">S-adenosyl-L-methionine</keyword>
<dbReference type="SMART" id="SM00729">
    <property type="entry name" value="Elp3"/>
    <property type="match status" value="1"/>
</dbReference>
<evidence type="ECO:0000256" key="2">
    <source>
        <dbReference type="ARBA" id="ARBA00022691"/>
    </source>
</evidence>
<feature type="domain" description="Radical SAM core" evidence="8">
    <location>
        <begin position="18"/>
        <end position="233"/>
    </location>
</feature>
<keyword evidence="6" id="KW-0501">Molybdenum cofactor biosynthesis</keyword>
<keyword evidence="7" id="KW-0456">Lyase</keyword>
<dbReference type="CDD" id="cd01335">
    <property type="entry name" value="Radical_SAM"/>
    <property type="match status" value="1"/>
</dbReference>
<dbReference type="GO" id="GO:0051536">
    <property type="term" value="F:iron-sulfur cluster binding"/>
    <property type="evidence" value="ECO:0007669"/>
    <property type="project" value="UniProtKB-KW"/>
</dbReference>
<evidence type="ECO:0000256" key="7">
    <source>
        <dbReference type="ARBA" id="ARBA00023239"/>
    </source>
</evidence>
<dbReference type="InterPro" id="IPR006638">
    <property type="entry name" value="Elp3/MiaA/NifB-like_rSAM"/>
</dbReference>
<dbReference type="Pfam" id="PF04055">
    <property type="entry name" value="Radical_SAM"/>
    <property type="match status" value="1"/>
</dbReference>
<dbReference type="GO" id="GO:0061798">
    <property type="term" value="F:GTP 3',8'-cyclase activity"/>
    <property type="evidence" value="ECO:0007669"/>
    <property type="project" value="TreeGrafter"/>
</dbReference>
<dbReference type="EMBL" id="FNYO01000025">
    <property type="protein sequence ID" value="SEI88553.1"/>
    <property type="molecule type" value="Genomic_DNA"/>
</dbReference>
<dbReference type="GO" id="GO:0046872">
    <property type="term" value="F:metal ion binding"/>
    <property type="evidence" value="ECO:0007669"/>
    <property type="project" value="UniProtKB-KW"/>
</dbReference>
<evidence type="ECO:0000256" key="5">
    <source>
        <dbReference type="ARBA" id="ARBA00023014"/>
    </source>
</evidence>
<organism evidence="9 10">
    <name type="scientific">Azotobacter beijerinckii</name>
    <dbReference type="NCBI Taxonomy" id="170623"/>
    <lineage>
        <taxon>Bacteria</taxon>
        <taxon>Pseudomonadati</taxon>
        <taxon>Pseudomonadota</taxon>
        <taxon>Gammaproteobacteria</taxon>
        <taxon>Pseudomonadales</taxon>
        <taxon>Pseudomonadaceae</taxon>
        <taxon>Azotobacter</taxon>
    </lineage>
</organism>
<evidence type="ECO:0000256" key="4">
    <source>
        <dbReference type="ARBA" id="ARBA00023004"/>
    </source>
</evidence>
<keyword evidence="4" id="KW-0408">Iron</keyword>
<dbReference type="STRING" id="170623.SAMN04244579_02333"/>
<dbReference type="Gene3D" id="3.20.20.70">
    <property type="entry name" value="Aldolase class I"/>
    <property type="match status" value="1"/>
</dbReference>